<dbReference type="RefSeq" id="WP_058890517.1">
    <property type="nucleotide sequence ID" value="NZ_LQBL01000011.1"/>
</dbReference>
<comment type="caution">
    <text evidence="1">The sequence shown here is derived from an EMBL/GenBank/DDBJ whole genome shotgun (WGS) entry which is preliminary data.</text>
</comment>
<name>A0A0W8IA34_9MICO</name>
<protein>
    <recommendedName>
        <fullName evidence="3">Metal-dependent phosphohydrolase</fullName>
    </recommendedName>
</protein>
<dbReference type="Gene3D" id="1.10.3210.10">
    <property type="entry name" value="Hypothetical protein af1432"/>
    <property type="match status" value="1"/>
</dbReference>
<dbReference type="EMBL" id="LQBL01000011">
    <property type="protein sequence ID" value="KUG56770.1"/>
    <property type="molecule type" value="Genomic_DNA"/>
</dbReference>
<accession>A0A0W8IA34</accession>
<dbReference type="OrthoDB" id="9808993at2"/>
<gene>
    <name evidence="1" type="ORF">AVL62_11540</name>
</gene>
<keyword evidence="2" id="KW-1185">Reference proteome</keyword>
<dbReference type="InterPro" id="IPR009218">
    <property type="entry name" value="HD_phosphohydro"/>
</dbReference>
<dbReference type="PIRSF" id="PIRSF035170">
    <property type="entry name" value="HD_phosphohydro"/>
    <property type="match status" value="1"/>
</dbReference>
<reference evidence="1 2" key="1">
    <citation type="submission" date="2015-12" db="EMBL/GenBank/DDBJ databases">
        <title>Serinicoccus chungangenesis strain CD08_5 genome sequencing and assembly.</title>
        <authorList>
            <person name="Chander A.M."/>
            <person name="Kaur G."/>
            <person name="Nair G.R."/>
            <person name="Dhawan D.K."/>
            <person name="Kochhar R.K."/>
            <person name="Mayilraj S."/>
            <person name="Bhadada S.K."/>
        </authorList>
    </citation>
    <scope>NUCLEOTIDE SEQUENCE [LARGE SCALE GENOMIC DNA]</scope>
    <source>
        <strain evidence="1 2">CD08_5</strain>
    </source>
</reference>
<dbReference type="AlphaFoldDB" id="A0A0W8IA34"/>
<proteinExistence type="predicted"/>
<dbReference type="Proteomes" id="UP000054837">
    <property type="component" value="Unassembled WGS sequence"/>
</dbReference>
<dbReference type="STRING" id="767452.AVL62_11540"/>
<dbReference type="SUPFAM" id="SSF109604">
    <property type="entry name" value="HD-domain/PDEase-like"/>
    <property type="match status" value="1"/>
</dbReference>
<dbReference type="PANTHER" id="PTHR21174">
    <property type="match status" value="1"/>
</dbReference>
<evidence type="ECO:0000313" key="2">
    <source>
        <dbReference type="Proteomes" id="UP000054837"/>
    </source>
</evidence>
<dbReference type="PANTHER" id="PTHR21174:SF0">
    <property type="entry name" value="HD PHOSPHOHYDROLASE FAMILY PROTEIN-RELATED"/>
    <property type="match status" value="1"/>
</dbReference>
<evidence type="ECO:0000313" key="1">
    <source>
        <dbReference type="EMBL" id="KUG56770.1"/>
    </source>
</evidence>
<sequence length="223" mass="24515">MTHPAEALLDRWLADAALLAPEAGRDLWLAEGSLLLRGWSEPQRRYHTTEHLTEVLAALDELQEAGAVDADEALVARTVGWYHDLAYDPRAAPGSNEHRSATLARDHLHRLGVDDGTVDAVEAGVVMTLDHEGPGEGGAATDAVHDADLWILSAPPPRYAAYRAQVREEYAHVPEDAFRAGRLGVMGPLAARERLYRTKHAHEHWDARARANLQAELAELRQA</sequence>
<evidence type="ECO:0008006" key="3">
    <source>
        <dbReference type="Google" id="ProtNLM"/>
    </source>
</evidence>
<organism evidence="1 2">
    <name type="scientific">Serinicoccus chungangensis</name>
    <dbReference type="NCBI Taxonomy" id="767452"/>
    <lineage>
        <taxon>Bacteria</taxon>
        <taxon>Bacillati</taxon>
        <taxon>Actinomycetota</taxon>
        <taxon>Actinomycetes</taxon>
        <taxon>Micrococcales</taxon>
        <taxon>Ornithinimicrobiaceae</taxon>
        <taxon>Serinicoccus</taxon>
    </lineage>
</organism>